<dbReference type="SUPFAM" id="SSF144284">
    <property type="entry name" value="Sec2 N-terminal region"/>
    <property type="match status" value="1"/>
</dbReference>
<feature type="domain" description="GDP/GTP exchange factor Sec2 N-terminal" evidence="4">
    <location>
        <begin position="24"/>
        <end position="154"/>
    </location>
</feature>
<feature type="compositionally biased region" description="Acidic residues" evidence="3">
    <location>
        <begin position="705"/>
        <end position="718"/>
    </location>
</feature>
<accession>A0A9P0QPB7</accession>
<dbReference type="PANTHER" id="PTHR14430">
    <property type="entry name" value="RABIN3-RELATED"/>
    <property type="match status" value="1"/>
</dbReference>
<protein>
    <submittedName>
        <fullName evidence="5">Rab guanine nucleotide exchange factor Sec2p</fullName>
    </submittedName>
</protein>
<feature type="region of interest" description="Disordered" evidence="3">
    <location>
        <begin position="576"/>
        <end position="661"/>
    </location>
</feature>
<evidence type="ECO:0000313" key="6">
    <source>
        <dbReference type="Proteomes" id="UP000837801"/>
    </source>
</evidence>
<feature type="compositionally biased region" description="Basic and acidic residues" evidence="3">
    <location>
        <begin position="596"/>
        <end position="625"/>
    </location>
</feature>
<dbReference type="Pfam" id="PF06428">
    <property type="entry name" value="Sec2p"/>
    <property type="match status" value="1"/>
</dbReference>
<evidence type="ECO:0000313" key="5">
    <source>
        <dbReference type="EMBL" id="CAH2352967.1"/>
    </source>
</evidence>
<reference evidence="5" key="1">
    <citation type="submission" date="2022-03" db="EMBL/GenBank/DDBJ databases">
        <authorList>
            <person name="Legras J.-L."/>
            <person name="Devillers H."/>
            <person name="Grondin C."/>
        </authorList>
    </citation>
    <scope>NUCLEOTIDE SEQUENCE</scope>
    <source>
        <strain evidence="5">CLIB 1423</strain>
    </source>
</reference>
<keyword evidence="6" id="KW-1185">Reference proteome</keyword>
<dbReference type="AlphaFoldDB" id="A0A9P0QPB7"/>
<feature type="region of interest" description="Disordered" evidence="3">
    <location>
        <begin position="163"/>
        <end position="215"/>
    </location>
</feature>
<proteinExistence type="predicted"/>
<dbReference type="GO" id="GO:0070319">
    <property type="term" value="C:Golgi to plasma membrane transport vesicle"/>
    <property type="evidence" value="ECO:0007669"/>
    <property type="project" value="TreeGrafter"/>
</dbReference>
<dbReference type="InterPro" id="IPR009449">
    <property type="entry name" value="Sec2_N"/>
</dbReference>
<feature type="compositionally biased region" description="Basic and acidic residues" evidence="3">
    <location>
        <begin position="719"/>
        <end position="730"/>
    </location>
</feature>
<feature type="coiled-coil region" evidence="2">
    <location>
        <begin position="73"/>
        <end position="157"/>
    </location>
</feature>
<feature type="compositionally biased region" description="Basic residues" evidence="3">
    <location>
        <begin position="731"/>
        <end position="741"/>
    </location>
</feature>
<feature type="compositionally biased region" description="Polar residues" evidence="3">
    <location>
        <begin position="179"/>
        <end position="197"/>
    </location>
</feature>
<dbReference type="OrthoDB" id="1748564at2759"/>
<feature type="compositionally biased region" description="Basic and acidic residues" evidence="3">
    <location>
        <begin position="576"/>
        <end position="587"/>
    </location>
</feature>
<feature type="compositionally biased region" description="Low complexity" evidence="3">
    <location>
        <begin position="633"/>
        <end position="656"/>
    </location>
</feature>
<dbReference type="InterPro" id="IPR040351">
    <property type="entry name" value="RAB3IL/RAB3IP/Sec2"/>
</dbReference>
<feature type="region of interest" description="Disordered" evidence="3">
    <location>
        <begin position="438"/>
        <end position="476"/>
    </location>
</feature>
<evidence type="ECO:0000256" key="1">
    <source>
        <dbReference type="ARBA" id="ARBA00023054"/>
    </source>
</evidence>
<feature type="compositionally biased region" description="Low complexity" evidence="3">
    <location>
        <begin position="680"/>
        <end position="696"/>
    </location>
</feature>
<name>A0A9P0QPB7_9ASCO</name>
<dbReference type="EMBL" id="CAKXYY010000008">
    <property type="protein sequence ID" value="CAH2352967.1"/>
    <property type="molecule type" value="Genomic_DNA"/>
</dbReference>
<evidence type="ECO:0000256" key="2">
    <source>
        <dbReference type="SAM" id="Coils"/>
    </source>
</evidence>
<dbReference type="PANTHER" id="PTHR14430:SF0">
    <property type="entry name" value="SEC2P DOMAIN-CONTAINING PROTEIN"/>
    <property type="match status" value="1"/>
</dbReference>
<dbReference type="CDD" id="cd21044">
    <property type="entry name" value="Rab11BD_RAB3IP_like"/>
    <property type="match status" value="1"/>
</dbReference>
<gene>
    <name evidence="5" type="ORF">CLIB1423_08S04918</name>
</gene>
<dbReference type="Proteomes" id="UP000837801">
    <property type="component" value="Unassembled WGS sequence"/>
</dbReference>
<dbReference type="GO" id="GO:0005085">
    <property type="term" value="F:guanyl-nucleotide exchange factor activity"/>
    <property type="evidence" value="ECO:0007669"/>
    <property type="project" value="InterPro"/>
</dbReference>
<evidence type="ECO:0000259" key="4">
    <source>
        <dbReference type="Pfam" id="PF06428"/>
    </source>
</evidence>
<evidence type="ECO:0000256" key="3">
    <source>
        <dbReference type="SAM" id="MobiDB-lite"/>
    </source>
</evidence>
<dbReference type="GO" id="GO:0051286">
    <property type="term" value="C:cell tip"/>
    <property type="evidence" value="ECO:0007669"/>
    <property type="project" value="TreeGrafter"/>
</dbReference>
<organism evidence="5 6">
    <name type="scientific">[Candida] railenensis</name>
    <dbReference type="NCBI Taxonomy" id="45579"/>
    <lineage>
        <taxon>Eukaryota</taxon>
        <taxon>Fungi</taxon>
        <taxon>Dikarya</taxon>
        <taxon>Ascomycota</taxon>
        <taxon>Saccharomycotina</taxon>
        <taxon>Pichiomycetes</taxon>
        <taxon>Debaryomycetaceae</taxon>
        <taxon>Kurtzmaniella</taxon>
    </lineage>
</organism>
<dbReference type="Gene3D" id="6.10.140.910">
    <property type="match status" value="1"/>
</dbReference>
<feature type="region of interest" description="Disordered" evidence="3">
    <location>
        <begin position="680"/>
        <end position="743"/>
    </location>
</feature>
<feature type="compositionally biased region" description="Polar residues" evidence="3">
    <location>
        <begin position="204"/>
        <end position="215"/>
    </location>
</feature>
<keyword evidence="1 2" id="KW-0175">Coiled coil</keyword>
<feature type="compositionally biased region" description="Low complexity" evidence="3">
    <location>
        <begin position="439"/>
        <end position="472"/>
    </location>
</feature>
<dbReference type="GO" id="GO:0006887">
    <property type="term" value="P:exocytosis"/>
    <property type="evidence" value="ECO:0007669"/>
    <property type="project" value="TreeGrafter"/>
</dbReference>
<comment type="caution">
    <text evidence="5">The sequence shown here is derived from an EMBL/GenBank/DDBJ whole genome shotgun (WGS) entry which is preliminary data.</text>
</comment>
<sequence length="761" mass="85161">MTDESLDARLTQEVTTLSTKLVTAVAKSSELEERILLLMKENQTLKTRSLELEGISKKYDAITEKNGQLQKDLVVSNSSKDEAEKKITELENEVEDLTASLFDEANKMVSDASRETYNFKIKNRKLQEEIEEKQTIIDNLQDQLKDLKQLFFQIEDQQKLTFSKNGTPNLEKGNFEAGSGNSNGKINTNGGTKPSSSYHRRNSTKGSINSKSSNSAVDDENLLYSQQISSLIYSPNIRSIRFDLAEYQLEFKPFIYTLIKPNYTLDLPNLKANKYFRKIWNDELEKSIPVVPTPSNFINRWQKGKSFWNLIVEGRAIIEPISGVNETYKLTYQSSHNNNAGTTSANNPPIATKEPCNFCHEHQDDVLEHARLYSIKLMNPEYNPNGTSLNEQEEVLASYPLCNYCLIKLRNICEFFAKIRLIHSNVYKLIPPNPLTAQNSGNSNSSVSVGTSNTNSSGTGGTNDANGSNDSSPVLTQSNRFNRFSGMINGTGESTSNVDLLSKRLEQARIVPTSVDERKEEAKFMKLYLMLISIRAKIFWSKIGYWDNPNNVVDTNLEEIHYEAFIQLIGGEGERDEKAAPVRRASETSKSIRQTDLSKKLESPELNKDVKGGDSAIAERKHEFDPINPPFQSDSASVKSSSSNKSNTSRKSSSSSVKDRIKRFESSNSLNANLAGTSASAGASANTSFNNANTSADRITIHSESEDDEFADSTEDFDIVTKETQKETSLGRKKSKSKQFKKKVENDLNETLAMLQESLET</sequence>